<dbReference type="AlphaFoldDB" id="A0AAV5L348"/>
<accession>A0AAV5L348</accession>
<feature type="region of interest" description="Disordered" evidence="1">
    <location>
        <begin position="22"/>
        <end position="41"/>
    </location>
</feature>
<dbReference type="EMBL" id="BPVZ01000091">
    <property type="protein sequence ID" value="GKV31361.1"/>
    <property type="molecule type" value="Genomic_DNA"/>
</dbReference>
<comment type="caution">
    <text evidence="2">The sequence shown here is derived from an EMBL/GenBank/DDBJ whole genome shotgun (WGS) entry which is preliminary data.</text>
</comment>
<protein>
    <submittedName>
        <fullName evidence="2">Uncharacterized protein</fullName>
    </submittedName>
</protein>
<reference evidence="2 3" key="1">
    <citation type="journal article" date="2021" name="Commun. Biol.">
        <title>The genome of Shorea leprosula (Dipterocarpaceae) highlights the ecological relevance of drought in aseasonal tropical rainforests.</title>
        <authorList>
            <person name="Ng K.K.S."/>
            <person name="Kobayashi M.J."/>
            <person name="Fawcett J.A."/>
            <person name="Hatakeyama M."/>
            <person name="Paape T."/>
            <person name="Ng C.H."/>
            <person name="Ang C.C."/>
            <person name="Tnah L.H."/>
            <person name="Lee C.T."/>
            <person name="Nishiyama T."/>
            <person name="Sese J."/>
            <person name="O'Brien M.J."/>
            <person name="Copetti D."/>
            <person name="Mohd Noor M.I."/>
            <person name="Ong R.C."/>
            <person name="Putra M."/>
            <person name="Sireger I.Z."/>
            <person name="Indrioko S."/>
            <person name="Kosugi Y."/>
            <person name="Izuno A."/>
            <person name="Isagi Y."/>
            <person name="Lee S.L."/>
            <person name="Shimizu K.K."/>
        </authorList>
    </citation>
    <scope>NUCLEOTIDE SEQUENCE [LARGE SCALE GENOMIC DNA]</scope>
    <source>
        <strain evidence="2">214</strain>
    </source>
</reference>
<evidence type="ECO:0000313" key="3">
    <source>
        <dbReference type="Proteomes" id="UP001054252"/>
    </source>
</evidence>
<sequence>MQNPKVKNKICYFTIEEIAKGEQKPDTGVVSTHDRGVNTTR</sequence>
<proteinExistence type="predicted"/>
<evidence type="ECO:0000256" key="1">
    <source>
        <dbReference type="SAM" id="MobiDB-lite"/>
    </source>
</evidence>
<evidence type="ECO:0000313" key="2">
    <source>
        <dbReference type="EMBL" id="GKV31361.1"/>
    </source>
</evidence>
<feature type="compositionally biased region" description="Basic and acidic residues" evidence="1">
    <location>
        <begin position="32"/>
        <end position="41"/>
    </location>
</feature>
<gene>
    <name evidence="2" type="ORF">SLEP1_g40057</name>
</gene>
<name>A0AAV5L348_9ROSI</name>
<keyword evidence="3" id="KW-1185">Reference proteome</keyword>
<organism evidence="2 3">
    <name type="scientific">Rubroshorea leprosula</name>
    <dbReference type="NCBI Taxonomy" id="152421"/>
    <lineage>
        <taxon>Eukaryota</taxon>
        <taxon>Viridiplantae</taxon>
        <taxon>Streptophyta</taxon>
        <taxon>Embryophyta</taxon>
        <taxon>Tracheophyta</taxon>
        <taxon>Spermatophyta</taxon>
        <taxon>Magnoliopsida</taxon>
        <taxon>eudicotyledons</taxon>
        <taxon>Gunneridae</taxon>
        <taxon>Pentapetalae</taxon>
        <taxon>rosids</taxon>
        <taxon>malvids</taxon>
        <taxon>Malvales</taxon>
        <taxon>Dipterocarpaceae</taxon>
        <taxon>Rubroshorea</taxon>
    </lineage>
</organism>
<dbReference type="Proteomes" id="UP001054252">
    <property type="component" value="Unassembled WGS sequence"/>
</dbReference>